<evidence type="ECO:0000313" key="2">
    <source>
        <dbReference type="EMBL" id="MBP2477596.1"/>
    </source>
</evidence>
<comment type="caution">
    <text evidence="2">The sequence shown here is derived from an EMBL/GenBank/DDBJ whole genome shotgun (WGS) entry which is preliminary data.</text>
</comment>
<evidence type="ECO:0000313" key="3">
    <source>
        <dbReference type="Proteomes" id="UP001519363"/>
    </source>
</evidence>
<reference evidence="2 3" key="1">
    <citation type="submission" date="2021-03" db="EMBL/GenBank/DDBJ databases">
        <title>Sequencing the genomes of 1000 actinobacteria strains.</title>
        <authorList>
            <person name="Klenk H.-P."/>
        </authorList>
    </citation>
    <scope>NUCLEOTIDE SEQUENCE [LARGE SCALE GENOMIC DNA]</scope>
    <source>
        <strain evidence="2 3">DSM 44580</strain>
    </source>
</reference>
<protein>
    <recommendedName>
        <fullName evidence="4">SCP1.201-like deaminase</fullName>
    </recommendedName>
</protein>
<gene>
    <name evidence="2" type="ORF">JOF53_006468</name>
</gene>
<evidence type="ECO:0000256" key="1">
    <source>
        <dbReference type="SAM" id="MobiDB-lite"/>
    </source>
</evidence>
<feature type="region of interest" description="Disordered" evidence="1">
    <location>
        <begin position="87"/>
        <end position="108"/>
    </location>
</feature>
<dbReference type="InterPro" id="IPR032724">
    <property type="entry name" value="SCP1.201-like"/>
</dbReference>
<sequence>MVSERDVHDRLREAIGQLPRTTIEACAEEIGRLRSQIDYATAESRAAWSGEVNVVLLRLEERLFHAHALALRAANEAEAWIAAGSAGPPVTPSAPRGGVSAPPPQARRPIEERMADAVRALPPRTPRDKATRGVWVDDHEGTSREERSGEADAADADEMVTRLGLAPPGMKLQTTAHVEIKVAVKLRESPNEHVHLAINNALGPCRGPYGCAVLAPQILQPGQKLTVYWPGPDGTVQRRTFTGQEPRK</sequence>
<dbReference type="RefSeq" id="WP_158103626.1">
    <property type="nucleotide sequence ID" value="NZ_JAGIOO010000001.1"/>
</dbReference>
<evidence type="ECO:0008006" key="4">
    <source>
        <dbReference type="Google" id="ProtNLM"/>
    </source>
</evidence>
<name>A0ABS5AM13_9PSEU</name>
<feature type="region of interest" description="Disordered" evidence="1">
    <location>
        <begin position="121"/>
        <end position="156"/>
    </location>
</feature>
<proteinExistence type="predicted"/>
<keyword evidence="3" id="KW-1185">Reference proteome</keyword>
<dbReference type="Pfam" id="PF14428">
    <property type="entry name" value="DddA-like"/>
    <property type="match status" value="1"/>
</dbReference>
<feature type="compositionally biased region" description="Basic and acidic residues" evidence="1">
    <location>
        <begin position="125"/>
        <end position="150"/>
    </location>
</feature>
<organism evidence="2 3">
    <name type="scientific">Crossiella equi</name>
    <dbReference type="NCBI Taxonomy" id="130796"/>
    <lineage>
        <taxon>Bacteria</taxon>
        <taxon>Bacillati</taxon>
        <taxon>Actinomycetota</taxon>
        <taxon>Actinomycetes</taxon>
        <taxon>Pseudonocardiales</taxon>
        <taxon>Pseudonocardiaceae</taxon>
        <taxon>Crossiella</taxon>
    </lineage>
</organism>
<dbReference type="Proteomes" id="UP001519363">
    <property type="component" value="Unassembled WGS sequence"/>
</dbReference>
<accession>A0ABS5AM13</accession>
<dbReference type="EMBL" id="JAGIOO010000001">
    <property type="protein sequence ID" value="MBP2477596.1"/>
    <property type="molecule type" value="Genomic_DNA"/>
</dbReference>